<dbReference type="SMART" id="SM00869">
    <property type="entry name" value="Autotransporter"/>
    <property type="match status" value="1"/>
</dbReference>
<feature type="chain" id="PRO_5020617917" evidence="1">
    <location>
        <begin position="32"/>
        <end position="662"/>
    </location>
</feature>
<dbReference type="NCBIfam" id="TIGR01414">
    <property type="entry name" value="autotrans_barl"/>
    <property type="match status" value="1"/>
</dbReference>
<dbReference type="InterPro" id="IPR005546">
    <property type="entry name" value="Autotransporte_beta"/>
</dbReference>
<dbReference type="InterPro" id="IPR006315">
    <property type="entry name" value="OM_autotransptr_brl_dom"/>
</dbReference>
<dbReference type="PROSITE" id="PS51208">
    <property type="entry name" value="AUTOTRANSPORTER"/>
    <property type="match status" value="1"/>
</dbReference>
<gene>
    <name evidence="3" type="ORF">EDC64_101301</name>
</gene>
<dbReference type="Pfam" id="PF03797">
    <property type="entry name" value="Autotransporter"/>
    <property type="match status" value="1"/>
</dbReference>
<dbReference type="InterPro" id="IPR036709">
    <property type="entry name" value="Autotransporte_beta_dom_sf"/>
</dbReference>
<dbReference type="EMBL" id="SMAI01000001">
    <property type="protein sequence ID" value="TCT07782.1"/>
    <property type="molecule type" value="Genomic_DNA"/>
</dbReference>
<feature type="domain" description="Autotransporter" evidence="2">
    <location>
        <begin position="384"/>
        <end position="662"/>
    </location>
</feature>
<keyword evidence="1" id="KW-0732">Signal</keyword>
<dbReference type="SUPFAM" id="SSF103515">
    <property type="entry name" value="Autotransporter"/>
    <property type="match status" value="1"/>
</dbReference>
<feature type="signal peptide" evidence="1">
    <location>
        <begin position="1"/>
        <end position="31"/>
    </location>
</feature>
<dbReference type="AlphaFoldDB" id="A0A4R3M417"/>
<evidence type="ECO:0000256" key="1">
    <source>
        <dbReference type="SAM" id="SignalP"/>
    </source>
</evidence>
<protein>
    <submittedName>
        <fullName evidence="3">Outer membrane autotransporter protein</fullName>
    </submittedName>
</protein>
<dbReference type="OrthoDB" id="9780507at2"/>
<dbReference type="Gene3D" id="2.40.128.130">
    <property type="entry name" value="Autotransporter beta-domain"/>
    <property type="match status" value="1"/>
</dbReference>
<name>A0A4R3M417_9HYPH</name>
<dbReference type="GO" id="GO:0019867">
    <property type="term" value="C:outer membrane"/>
    <property type="evidence" value="ECO:0007669"/>
    <property type="project" value="InterPro"/>
</dbReference>
<evidence type="ECO:0000313" key="3">
    <source>
        <dbReference type="EMBL" id="TCT07782.1"/>
    </source>
</evidence>
<dbReference type="Proteomes" id="UP000294664">
    <property type="component" value="Unassembled WGS sequence"/>
</dbReference>
<sequence>MGGNCGRRARIWLCSVSSLSLFLAGGGGALAQSSAWDAIISNSNWYVTVPQMLAYAAPSTSFADPVPIGDQTLWSLGTSVNGVFSGTSTGQLQIGPIVSTSYLEIHGVVTTDGMITMLFTPATGVSTIGLGQMQQVGDVTTMEMQMITGTSLLVTHWAYMTPYDPATFTPPTAQVVPSNASPQWAWTAGTPWRVVSPALFGSAAPGTVVFTNYKSGYFWGVGVGPDGNPNSSFTVLGSITPQGKVLFNVIQDGTLVSLYGAAEGDPAAAQMLLGSYDIRGIFTGDITGLSLVPAYSRTVAAAQNPSAVGAATALYSVAGTSDGLFGPLAPVIGQLNTLQGAALNAAVSQTVPVLSGAAAQATFNTQRITQQLVQDRIDTLQQDDRGSARNAWIKPFGSLATQSTQDGVPGYHTAGGGFIAGLDRVFAPGVVAGGSFSYAYNQITSYSGIAPSSLDTNTYQIGLYGSIASPGGFALDLEADLGLNQNATSRAIAFMGSTATADYTGNTVHVGGGMRQMLNVAPGTSLAPQLRLDYAQVRAGSYAESGAGALNLQVSSQLYQELVLSAGLRGAYRLANGMQLTAKGAVGYNALDNETQITAFFAGGGPTFVTSGPEVSPWLLSGGIGLAGPASDTLDLGVYYDVQASPSGFFSQLASVAVKMKF</sequence>
<proteinExistence type="predicted"/>
<comment type="caution">
    <text evidence="3">The sequence shown here is derived from an EMBL/GenBank/DDBJ whole genome shotgun (WGS) entry which is preliminary data.</text>
</comment>
<reference evidence="3 4" key="1">
    <citation type="submission" date="2019-03" db="EMBL/GenBank/DDBJ databases">
        <title>Genomic Encyclopedia of Type Strains, Phase IV (KMG-IV): sequencing the most valuable type-strain genomes for metagenomic binning, comparative biology and taxonomic classification.</title>
        <authorList>
            <person name="Goeker M."/>
        </authorList>
    </citation>
    <scope>NUCLEOTIDE SEQUENCE [LARGE SCALE GENOMIC DNA]</scope>
    <source>
        <strain evidence="3 4">DSM 9035</strain>
    </source>
</reference>
<keyword evidence="4" id="KW-1185">Reference proteome</keyword>
<accession>A0A4R3M417</accession>
<organism evidence="3 4">
    <name type="scientific">Aquabacter spiritensis</name>
    <dbReference type="NCBI Taxonomy" id="933073"/>
    <lineage>
        <taxon>Bacteria</taxon>
        <taxon>Pseudomonadati</taxon>
        <taxon>Pseudomonadota</taxon>
        <taxon>Alphaproteobacteria</taxon>
        <taxon>Hyphomicrobiales</taxon>
        <taxon>Xanthobacteraceae</taxon>
        <taxon>Aquabacter</taxon>
    </lineage>
</organism>
<evidence type="ECO:0000259" key="2">
    <source>
        <dbReference type="PROSITE" id="PS51208"/>
    </source>
</evidence>
<evidence type="ECO:0000313" key="4">
    <source>
        <dbReference type="Proteomes" id="UP000294664"/>
    </source>
</evidence>